<protein>
    <submittedName>
        <fullName evidence="2">Uncharacterized protein</fullName>
    </submittedName>
</protein>
<evidence type="ECO:0000256" key="1">
    <source>
        <dbReference type="SAM" id="MobiDB-lite"/>
    </source>
</evidence>
<evidence type="ECO:0000313" key="3">
    <source>
        <dbReference type="Proteomes" id="UP000290288"/>
    </source>
</evidence>
<dbReference type="OrthoDB" id="3183767at2759"/>
<organism evidence="2 3">
    <name type="scientific">Candolleomyces aberdarensis</name>
    <dbReference type="NCBI Taxonomy" id="2316362"/>
    <lineage>
        <taxon>Eukaryota</taxon>
        <taxon>Fungi</taxon>
        <taxon>Dikarya</taxon>
        <taxon>Basidiomycota</taxon>
        <taxon>Agaricomycotina</taxon>
        <taxon>Agaricomycetes</taxon>
        <taxon>Agaricomycetidae</taxon>
        <taxon>Agaricales</taxon>
        <taxon>Agaricineae</taxon>
        <taxon>Psathyrellaceae</taxon>
        <taxon>Candolleomyces</taxon>
    </lineage>
</organism>
<dbReference type="EMBL" id="SDEE01000987">
    <property type="protein sequence ID" value="RXW13184.1"/>
    <property type="molecule type" value="Genomic_DNA"/>
</dbReference>
<dbReference type="STRING" id="2316362.A0A4Q2D4C3"/>
<reference evidence="2 3" key="1">
    <citation type="submission" date="2019-01" db="EMBL/GenBank/DDBJ databases">
        <title>Draft genome sequence of Psathyrella aberdarensis IHI B618.</title>
        <authorList>
            <person name="Buettner E."/>
            <person name="Kellner H."/>
        </authorList>
    </citation>
    <scope>NUCLEOTIDE SEQUENCE [LARGE SCALE GENOMIC DNA]</scope>
    <source>
        <strain evidence="2 3">IHI B618</strain>
    </source>
</reference>
<sequence length="202" mass="22836">MPTHSFMHVVLGIYHAYVSYAGEFPVGSWDLNSVRLEFLWVRWYDLLDPDPNCPTPLDRLSFPSVTSLNATSFIDPSAVLRAVHLIPRFRLGRVHEDGQGQSDMAGDWSDWKEYFVNRFIDRDMFMRYQISMAVGHLPQQISEVPAVTRHQGDDQSDNDDEGETDGEEDGVDGKEDGVDGKEDGVDVKEDGDGKEDVVMFGY</sequence>
<feature type="compositionally biased region" description="Basic and acidic residues" evidence="1">
    <location>
        <begin position="171"/>
        <end position="202"/>
    </location>
</feature>
<evidence type="ECO:0000313" key="2">
    <source>
        <dbReference type="EMBL" id="RXW13184.1"/>
    </source>
</evidence>
<proteinExistence type="predicted"/>
<keyword evidence="3" id="KW-1185">Reference proteome</keyword>
<comment type="caution">
    <text evidence="2">The sequence shown here is derived from an EMBL/GenBank/DDBJ whole genome shotgun (WGS) entry which is preliminary data.</text>
</comment>
<dbReference type="Proteomes" id="UP000290288">
    <property type="component" value="Unassembled WGS sequence"/>
</dbReference>
<feature type="region of interest" description="Disordered" evidence="1">
    <location>
        <begin position="147"/>
        <end position="202"/>
    </location>
</feature>
<feature type="compositionally biased region" description="Acidic residues" evidence="1">
    <location>
        <begin position="154"/>
        <end position="170"/>
    </location>
</feature>
<gene>
    <name evidence="2" type="ORF">EST38_g12671</name>
</gene>
<accession>A0A4Q2D4C3</accession>
<name>A0A4Q2D4C3_9AGAR</name>
<dbReference type="AlphaFoldDB" id="A0A4Q2D4C3"/>